<accession>A0A8S3YUR6</accession>
<evidence type="ECO:0000313" key="3">
    <source>
        <dbReference type="Proteomes" id="UP000678393"/>
    </source>
</evidence>
<dbReference type="AlphaFoldDB" id="A0A8S3YUR6"/>
<feature type="region of interest" description="Disordered" evidence="1">
    <location>
        <begin position="1"/>
        <end position="23"/>
    </location>
</feature>
<keyword evidence="3" id="KW-1185">Reference proteome</keyword>
<protein>
    <submittedName>
        <fullName evidence="2">Uncharacterized protein</fullName>
    </submittedName>
</protein>
<dbReference type="EMBL" id="CAJHNH020000961">
    <property type="protein sequence ID" value="CAG5120764.1"/>
    <property type="molecule type" value="Genomic_DNA"/>
</dbReference>
<comment type="caution">
    <text evidence="2">The sequence shown here is derived from an EMBL/GenBank/DDBJ whole genome shotgun (WGS) entry which is preliminary data.</text>
</comment>
<feature type="non-terminal residue" evidence="2">
    <location>
        <position position="58"/>
    </location>
</feature>
<evidence type="ECO:0000256" key="1">
    <source>
        <dbReference type="SAM" id="MobiDB-lite"/>
    </source>
</evidence>
<proteinExistence type="predicted"/>
<name>A0A8S3YUR6_9EUPU</name>
<dbReference type="Proteomes" id="UP000678393">
    <property type="component" value="Unassembled WGS sequence"/>
</dbReference>
<sequence>RNTNVLHRDVYIPHPPPTDPLYSPESQTDLLIISQRPSSLPLSQFSPSVASFSHFPGQ</sequence>
<organism evidence="2 3">
    <name type="scientific">Candidula unifasciata</name>
    <dbReference type="NCBI Taxonomy" id="100452"/>
    <lineage>
        <taxon>Eukaryota</taxon>
        <taxon>Metazoa</taxon>
        <taxon>Spiralia</taxon>
        <taxon>Lophotrochozoa</taxon>
        <taxon>Mollusca</taxon>
        <taxon>Gastropoda</taxon>
        <taxon>Heterobranchia</taxon>
        <taxon>Euthyneura</taxon>
        <taxon>Panpulmonata</taxon>
        <taxon>Eupulmonata</taxon>
        <taxon>Stylommatophora</taxon>
        <taxon>Helicina</taxon>
        <taxon>Helicoidea</taxon>
        <taxon>Geomitridae</taxon>
        <taxon>Candidula</taxon>
    </lineage>
</organism>
<gene>
    <name evidence="2" type="ORF">CUNI_LOCUS6322</name>
</gene>
<reference evidence="2" key="1">
    <citation type="submission" date="2021-04" db="EMBL/GenBank/DDBJ databases">
        <authorList>
            <consortium name="Molecular Ecology Group"/>
        </authorList>
    </citation>
    <scope>NUCLEOTIDE SEQUENCE</scope>
</reference>
<evidence type="ECO:0000313" key="2">
    <source>
        <dbReference type="EMBL" id="CAG5120764.1"/>
    </source>
</evidence>
<feature type="compositionally biased region" description="Basic and acidic residues" evidence="1">
    <location>
        <begin position="1"/>
        <end position="11"/>
    </location>
</feature>
<feature type="non-terminal residue" evidence="2">
    <location>
        <position position="1"/>
    </location>
</feature>